<dbReference type="Pfam" id="PF13732">
    <property type="entry name" value="DrrA1-3_C"/>
    <property type="match status" value="1"/>
</dbReference>
<evidence type="ECO:0000313" key="7">
    <source>
        <dbReference type="EMBL" id="QBD74498.1"/>
    </source>
</evidence>
<comment type="similarity">
    <text evidence="5">Belongs to the ABC transporter superfamily. Drug exporter-1 (DrugE1) (TC 3.A.1.105) family.</text>
</comment>
<keyword evidence="3" id="KW-0547">Nucleotide-binding</keyword>
<reference evidence="7 8" key="1">
    <citation type="submission" date="2019-01" db="EMBL/GenBank/DDBJ databases">
        <title>Ktedonosporobacter rubrisoli SCAWS-G2.</title>
        <authorList>
            <person name="Huang Y."/>
            <person name="Yan B."/>
        </authorList>
    </citation>
    <scope>NUCLEOTIDE SEQUENCE [LARGE SCALE GENOMIC DNA]</scope>
    <source>
        <strain evidence="7 8">SCAWS-G2</strain>
    </source>
</reference>
<dbReference type="PANTHER" id="PTHR43582:SF4">
    <property type="entry name" value="ANTIBIOTIC RESISTANCE ABC TRANSPORTER ATP-BINDING PROTEIN"/>
    <property type="match status" value="1"/>
</dbReference>
<dbReference type="RefSeq" id="WP_129885097.1">
    <property type="nucleotide sequence ID" value="NZ_CP035758.1"/>
</dbReference>
<name>A0A4P6JHK6_KTERU</name>
<feature type="domain" description="ABC transporter" evidence="6">
    <location>
        <begin position="3"/>
        <end position="233"/>
    </location>
</feature>
<dbReference type="Proteomes" id="UP000290365">
    <property type="component" value="Chromosome"/>
</dbReference>
<dbReference type="GO" id="GO:0005886">
    <property type="term" value="C:plasma membrane"/>
    <property type="evidence" value="ECO:0007669"/>
    <property type="project" value="UniProtKB-SubCell"/>
</dbReference>
<dbReference type="InterPro" id="IPR005894">
    <property type="entry name" value="DrrA"/>
</dbReference>
<dbReference type="AlphaFoldDB" id="A0A4P6JHK6"/>
<dbReference type="Pfam" id="PF00005">
    <property type="entry name" value="ABC_tran"/>
    <property type="match status" value="1"/>
</dbReference>
<dbReference type="InterPro" id="IPR027417">
    <property type="entry name" value="P-loop_NTPase"/>
</dbReference>
<accession>A0A4P6JHK6</accession>
<evidence type="ECO:0000259" key="6">
    <source>
        <dbReference type="PROSITE" id="PS50893"/>
    </source>
</evidence>
<evidence type="ECO:0000256" key="5">
    <source>
        <dbReference type="ARBA" id="ARBA00049985"/>
    </source>
</evidence>
<dbReference type="InterPro" id="IPR003439">
    <property type="entry name" value="ABC_transporter-like_ATP-bd"/>
</dbReference>
<evidence type="ECO:0000256" key="2">
    <source>
        <dbReference type="ARBA" id="ARBA00022448"/>
    </source>
</evidence>
<keyword evidence="4 7" id="KW-0067">ATP-binding</keyword>
<dbReference type="NCBIfam" id="TIGR01188">
    <property type="entry name" value="drrA"/>
    <property type="match status" value="1"/>
</dbReference>
<dbReference type="PROSITE" id="PS50893">
    <property type="entry name" value="ABC_TRANSPORTER_2"/>
    <property type="match status" value="1"/>
</dbReference>
<evidence type="ECO:0000256" key="4">
    <source>
        <dbReference type="ARBA" id="ARBA00022840"/>
    </source>
</evidence>
<dbReference type="InterPro" id="IPR003593">
    <property type="entry name" value="AAA+_ATPase"/>
</dbReference>
<dbReference type="InterPro" id="IPR025302">
    <property type="entry name" value="DrrA1/2-like_C"/>
</dbReference>
<organism evidence="7 8">
    <name type="scientific">Ktedonosporobacter rubrisoli</name>
    <dbReference type="NCBI Taxonomy" id="2509675"/>
    <lineage>
        <taxon>Bacteria</taxon>
        <taxon>Bacillati</taxon>
        <taxon>Chloroflexota</taxon>
        <taxon>Ktedonobacteria</taxon>
        <taxon>Ktedonobacterales</taxon>
        <taxon>Ktedonosporobacteraceae</taxon>
        <taxon>Ktedonosporobacter</taxon>
    </lineage>
</organism>
<dbReference type="OrthoDB" id="9767778at2"/>
<dbReference type="GO" id="GO:0005524">
    <property type="term" value="F:ATP binding"/>
    <property type="evidence" value="ECO:0007669"/>
    <property type="project" value="UniProtKB-KW"/>
</dbReference>
<evidence type="ECO:0000256" key="1">
    <source>
        <dbReference type="ARBA" id="ARBA00004413"/>
    </source>
</evidence>
<dbReference type="Gene3D" id="3.40.50.300">
    <property type="entry name" value="P-loop containing nucleotide triphosphate hydrolases"/>
    <property type="match status" value="1"/>
</dbReference>
<dbReference type="InterPro" id="IPR017871">
    <property type="entry name" value="ABC_transporter-like_CS"/>
</dbReference>
<evidence type="ECO:0000313" key="8">
    <source>
        <dbReference type="Proteomes" id="UP000290365"/>
    </source>
</evidence>
<proteinExistence type="inferred from homology"/>
<protein>
    <submittedName>
        <fullName evidence="7">ABC transporter ATP-binding protein</fullName>
    </submittedName>
</protein>
<dbReference type="GO" id="GO:0043215">
    <property type="term" value="P:daunorubicin transport"/>
    <property type="evidence" value="ECO:0007669"/>
    <property type="project" value="InterPro"/>
</dbReference>
<dbReference type="SUPFAM" id="SSF52540">
    <property type="entry name" value="P-loop containing nucleoside triphosphate hydrolases"/>
    <property type="match status" value="1"/>
</dbReference>
<sequence>MTIDTEKLSRSFGEIQAVKGIDLHVERGETFGFLGPNGAGKSTTIKMLCTLLRPSSGRAVINGFDIEREAANVRRSIGIVFQDPTLDEYLSAEQNLYYHCMIYHTPRNTRQQRINDLLKLVGLEDRRKDPVKTFSGGMKRRLEVARGLLHEPQTLFLDEPTVGLDPQTRRSVWAHVLRLRQSTGLTIFMTTHYMDEAEYCDRIAIMDHGRIVALDTPEALKRMVGQDVVRLTTNETERAVAEISSWLNRPVRREEESICVEGEDGQALAAALIRKLTLADIEVNNVSVQAPTLEDVFVHLTGRAIRDEVAGAKERLGARLRSRGRLRR</sequence>
<evidence type="ECO:0000256" key="3">
    <source>
        <dbReference type="ARBA" id="ARBA00022741"/>
    </source>
</evidence>
<keyword evidence="2" id="KW-0813">Transport</keyword>
<gene>
    <name evidence="7" type="ORF">EPA93_00200</name>
</gene>
<dbReference type="SMART" id="SM00382">
    <property type="entry name" value="AAA"/>
    <property type="match status" value="1"/>
</dbReference>
<dbReference type="PROSITE" id="PS00211">
    <property type="entry name" value="ABC_TRANSPORTER_1"/>
    <property type="match status" value="1"/>
</dbReference>
<dbReference type="GO" id="GO:0016887">
    <property type="term" value="F:ATP hydrolysis activity"/>
    <property type="evidence" value="ECO:0007669"/>
    <property type="project" value="InterPro"/>
</dbReference>
<dbReference type="EMBL" id="CP035758">
    <property type="protein sequence ID" value="QBD74498.1"/>
    <property type="molecule type" value="Genomic_DNA"/>
</dbReference>
<dbReference type="KEGG" id="kbs:EPA93_00200"/>
<dbReference type="GO" id="GO:1900753">
    <property type="term" value="P:doxorubicin transport"/>
    <property type="evidence" value="ECO:0007669"/>
    <property type="project" value="InterPro"/>
</dbReference>
<keyword evidence="8" id="KW-1185">Reference proteome</keyword>
<dbReference type="PANTHER" id="PTHR43582">
    <property type="entry name" value="LINEARMYCIN RESISTANCE ATP-BINDING PROTEIN LNRL"/>
    <property type="match status" value="1"/>
</dbReference>
<comment type="subcellular location">
    <subcellularLocation>
        <location evidence="1">Cell membrane</location>
        <topology evidence="1">Peripheral membrane protein</topology>
        <orientation evidence="1">Cytoplasmic side</orientation>
    </subcellularLocation>
</comment>